<organism evidence="2 3">
    <name type="scientific">Acanthosepion pharaonis</name>
    <name type="common">Pharaoh cuttlefish</name>
    <name type="synonym">Sepia pharaonis</name>
    <dbReference type="NCBI Taxonomy" id="158019"/>
    <lineage>
        <taxon>Eukaryota</taxon>
        <taxon>Metazoa</taxon>
        <taxon>Spiralia</taxon>
        <taxon>Lophotrochozoa</taxon>
        <taxon>Mollusca</taxon>
        <taxon>Cephalopoda</taxon>
        <taxon>Coleoidea</taxon>
        <taxon>Decapodiformes</taxon>
        <taxon>Sepiida</taxon>
        <taxon>Sepiina</taxon>
        <taxon>Sepiidae</taxon>
        <taxon>Acanthosepion</taxon>
    </lineage>
</organism>
<evidence type="ECO:0000256" key="1">
    <source>
        <dbReference type="SAM" id="MobiDB-lite"/>
    </source>
</evidence>
<evidence type="ECO:0000313" key="2">
    <source>
        <dbReference type="EMBL" id="CAE1304428.1"/>
    </source>
</evidence>
<accession>A0A812DR28</accession>
<feature type="region of interest" description="Disordered" evidence="1">
    <location>
        <begin position="286"/>
        <end position="314"/>
    </location>
</feature>
<gene>
    <name evidence="2" type="ORF">SPHA_57018</name>
</gene>
<sequence>MVCLPFFRWGRVDLKIIEDDALSGVLAGIVEAARQREELTSVIAEASADRLAHLTPQEKAEAKRKAKAAKQTLQNPRGARRPSRRRKRTRTKALNKLLLEHRPALGNMVKVVFEALISAPRSMRSEKERAEVKAKPKLTKKDSAVLKALEDAGCPLCNSPVVWGRPLVRRHLRPGKAARPAAPKIRTAGWPHSGPAIRTRRRGADPDEELALLLAAGRISESDIAAKRAFEAAAGRPATDFADARRGVVEAAERQRSDGVRAVQSAQLIMSRKSLFSRTFSLWSRPRRRRSGGGARMGLSCSRPSRLSMMRPSRRMNPSLARCWSISTAPIRTAGRRG</sequence>
<feature type="compositionally biased region" description="Low complexity" evidence="1">
    <location>
        <begin position="177"/>
        <end position="188"/>
    </location>
</feature>
<feature type="region of interest" description="Disordered" evidence="1">
    <location>
        <begin position="57"/>
        <end position="90"/>
    </location>
</feature>
<proteinExistence type="predicted"/>
<comment type="caution">
    <text evidence="2">The sequence shown here is derived from an EMBL/GenBank/DDBJ whole genome shotgun (WGS) entry which is preliminary data.</text>
</comment>
<reference evidence="2" key="1">
    <citation type="submission" date="2021-01" db="EMBL/GenBank/DDBJ databases">
        <authorList>
            <person name="Li R."/>
            <person name="Bekaert M."/>
        </authorList>
    </citation>
    <scope>NUCLEOTIDE SEQUENCE</scope>
    <source>
        <strain evidence="2">Farmed</strain>
    </source>
</reference>
<protein>
    <submittedName>
        <fullName evidence="2">Uncharacterized protein</fullName>
    </submittedName>
</protein>
<dbReference type="Proteomes" id="UP000597762">
    <property type="component" value="Unassembled WGS sequence"/>
</dbReference>
<evidence type="ECO:0000313" key="3">
    <source>
        <dbReference type="Proteomes" id="UP000597762"/>
    </source>
</evidence>
<keyword evidence="3" id="KW-1185">Reference proteome</keyword>
<feature type="compositionally biased region" description="Low complexity" evidence="1">
    <location>
        <begin position="297"/>
        <end position="314"/>
    </location>
</feature>
<dbReference type="AlphaFoldDB" id="A0A812DR28"/>
<name>A0A812DR28_ACAPH</name>
<dbReference type="EMBL" id="CAHIKZ030003815">
    <property type="protein sequence ID" value="CAE1304428.1"/>
    <property type="molecule type" value="Genomic_DNA"/>
</dbReference>
<feature type="compositionally biased region" description="Basic residues" evidence="1">
    <location>
        <begin position="78"/>
        <end position="90"/>
    </location>
</feature>
<feature type="region of interest" description="Disordered" evidence="1">
    <location>
        <begin position="174"/>
        <end position="202"/>
    </location>
</feature>